<name>A0ACC1HTS8_9FUNG</name>
<dbReference type="EMBL" id="JAMZIH010000095">
    <property type="protein sequence ID" value="KAJ1679963.1"/>
    <property type="molecule type" value="Genomic_DNA"/>
</dbReference>
<reference evidence="1" key="1">
    <citation type="submission" date="2022-06" db="EMBL/GenBank/DDBJ databases">
        <title>Phylogenomic reconstructions and comparative analyses of Kickxellomycotina fungi.</title>
        <authorList>
            <person name="Reynolds N.K."/>
            <person name="Stajich J.E."/>
            <person name="Barry K."/>
            <person name="Grigoriev I.V."/>
            <person name="Crous P."/>
            <person name="Smith M.E."/>
        </authorList>
    </citation>
    <scope>NUCLEOTIDE SEQUENCE</scope>
    <source>
        <strain evidence="1">RSA 2271</strain>
    </source>
</reference>
<feature type="non-terminal residue" evidence="1">
    <location>
        <position position="79"/>
    </location>
</feature>
<dbReference type="Proteomes" id="UP001145114">
    <property type="component" value="Unassembled WGS sequence"/>
</dbReference>
<gene>
    <name evidence="1" type="ORF">EV182_000959</name>
</gene>
<proteinExistence type="predicted"/>
<sequence>MVPPSINVDTTAAASRVLPPEATFASTPVSTMFPDSEQVVWVEGDTSLPSSDHEMELSRLSKGNSNLAEATSDDSKAYE</sequence>
<evidence type="ECO:0000313" key="2">
    <source>
        <dbReference type="Proteomes" id="UP001145114"/>
    </source>
</evidence>
<comment type="caution">
    <text evidence="1">The sequence shown here is derived from an EMBL/GenBank/DDBJ whole genome shotgun (WGS) entry which is preliminary data.</text>
</comment>
<keyword evidence="2" id="KW-1185">Reference proteome</keyword>
<protein>
    <submittedName>
        <fullName evidence="1">Uncharacterized protein</fullName>
    </submittedName>
</protein>
<evidence type="ECO:0000313" key="1">
    <source>
        <dbReference type="EMBL" id="KAJ1679963.1"/>
    </source>
</evidence>
<accession>A0ACC1HTS8</accession>
<organism evidence="1 2">
    <name type="scientific">Spiromyces aspiralis</name>
    <dbReference type="NCBI Taxonomy" id="68401"/>
    <lineage>
        <taxon>Eukaryota</taxon>
        <taxon>Fungi</taxon>
        <taxon>Fungi incertae sedis</taxon>
        <taxon>Zoopagomycota</taxon>
        <taxon>Kickxellomycotina</taxon>
        <taxon>Kickxellomycetes</taxon>
        <taxon>Kickxellales</taxon>
        <taxon>Kickxellaceae</taxon>
        <taxon>Spiromyces</taxon>
    </lineage>
</organism>